<accession>A0A0E9XEU7</accession>
<reference evidence="1" key="2">
    <citation type="journal article" date="2015" name="Fish Shellfish Immunol.">
        <title>Early steps in the European eel (Anguilla anguilla)-Vibrio vulnificus interaction in the gills: Role of the RtxA13 toxin.</title>
        <authorList>
            <person name="Callol A."/>
            <person name="Pajuelo D."/>
            <person name="Ebbesson L."/>
            <person name="Teles M."/>
            <person name="MacKenzie S."/>
            <person name="Amaro C."/>
        </authorList>
    </citation>
    <scope>NUCLEOTIDE SEQUENCE</scope>
</reference>
<sequence>MRLDSHPAQLVHSGAPDSAEGVVEWRTQRRKWKWSQMKSSKSGTKMKKDFCKLTLFSDPYVLAFFP</sequence>
<organism evidence="1">
    <name type="scientific">Anguilla anguilla</name>
    <name type="common">European freshwater eel</name>
    <name type="synonym">Muraena anguilla</name>
    <dbReference type="NCBI Taxonomy" id="7936"/>
    <lineage>
        <taxon>Eukaryota</taxon>
        <taxon>Metazoa</taxon>
        <taxon>Chordata</taxon>
        <taxon>Craniata</taxon>
        <taxon>Vertebrata</taxon>
        <taxon>Euteleostomi</taxon>
        <taxon>Actinopterygii</taxon>
        <taxon>Neopterygii</taxon>
        <taxon>Teleostei</taxon>
        <taxon>Anguilliformes</taxon>
        <taxon>Anguillidae</taxon>
        <taxon>Anguilla</taxon>
    </lineage>
</organism>
<dbReference type="EMBL" id="GBXM01008222">
    <property type="protein sequence ID" value="JAI00356.1"/>
    <property type="molecule type" value="Transcribed_RNA"/>
</dbReference>
<dbReference type="AlphaFoldDB" id="A0A0E9XEU7"/>
<proteinExistence type="predicted"/>
<reference evidence="1" key="1">
    <citation type="submission" date="2014-11" db="EMBL/GenBank/DDBJ databases">
        <authorList>
            <person name="Amaro Gonzalez C."/>
        </authorList>
    </citation>
    <scope>NUCLEOTIDE SEQUENCE</scope>
</reference>
<evidence type="ECO:0000313" key="1">
    <source>
        <dbReference type="EMBL" id="JAI00356.1"/>
    </source>
</evidence>
<protein>
    <submittedName>
        <fullName evidence="1">Uncharacterized protein</fullName>
    </submittedName>
</protein>
<name>A0A0E9XEU7_ANGAN</name>